<keyword evidence="4" id="KW-1185">Reference proteome</keyword>
<feature type="coiled-coil region" evidence="1">
    <location>
        <begin position="138"/>
        <end position="182"/>
    </location>
</feature>
<dbReference type="Proteomes" id="UP000800094">
    <property type="component" value="Unassembled WGS sequence"/>
</dbReference>
<protein>
    <submittedName>
        <fullName evidence="3">Uncharacterized protein</fullName>
    </submittedName>
</protein>
<evidence type="ECO:0000313" key="3">
    <source>
        <dbReference type="EMBL" id="KAF2253511.1"/>
    </source>
</evidence>
<name>A0A6A6ISN9_9PLEO</name>
<accession>A0A6A6ISN9</accession>
<dbReference type="OrthoDB" id="3800307at2759"/>
<organism evidence="3 4">
    <name type="scientific">Trematosphaeria pertusa</name>
    <dbReference type="NCBI Taxonomy" id="390896"/>
    <lineage>
        <taxon>Eukaryota</taxon>
        <taxon>Fungi</taxon>
        <taxon>Dikarya</taxon>
        <taxon>Ascomycota</taxon>
        <taxon>Pezizomycotina</taxon>
        <taxon>Dothideomycetes</taxon>
        <taxon>Pleosporomycetidae</taxon>
        <taxon>Pleosporales</taxon>
        <taxon>Massarineae</taxon>
        <taxon>Trematosphaeriaceae</taxon>
        <taxon>Trematosphaeria</taxon>
    </lineage>
</organism>
<keyword evidence="1" id="KW-0175">Coiled coil</keyword>
<feature type="region of interest" description="Disordered" evidence="2">
    <location>
        <begin position="70"/>
        <end position="95"/>
    </location>
</feature>
<reference evidence="3" key="1">
    <citation type="journal article" date="2020" name="Stud. Mycol.">
        <title>101 Dothideomycetes genomes: a test case for predicting lifestyles and emergence of pathogens.</title>
        <authorList>
            <person name="Haridas S."/>
            <person name="Albert R."/>
            <person name="Binder M."/>
            <person name="Bloem J."/>
            <person name="Labutti K."/>
            <person name="Salamov A."/>
            <person name="Andreopoulos B."/>
            <person name="Baker S."/>
            <person name="Barry K."/>
            <person name="Bills G."/>
            <person name="Bluhm B."/>
            <person name="Cannon C."/>
            <person name="Castanera R."/>
            <person name="Culley D."/>
            <person name="Daum C."/>
            <person name="Ezra D."/>
            <person name="Gonzalez J."/>
            <person name="Henrissat B."/>
            <person name="Kuo A."/>
            <person name="Liang C."/>
            <person name="Lipzen A."/>
            <person name="Lutzoni F."/>
            <person name="Magnuson J."/>
            <person name="Mondo S."/>
            <person name="Nolan M."/>
            <person name="Ohm R."/>
            <person name="Pangilinan J."/>
            <person name="Park H.-J."/>
            <person name="Ramirez L."/>
            <person name="Alfaro M."/>
            <person name="Sun H."/>
            <person name="Tritt A."/>
            <person name="Yoshinaga Y."/>
            <person name="Zwiers L.-H."/>
            <person name="Turgeon B."/>
            <person name="Goodwin S."/>
            <person name="Spatafora J."/>
            <person name="Crous P."/>
            <person name="Grigoriev I."/>
        </authorList>
    </citation>
    <scope>NUCLEOTIDE SEQUENCE</scope>
    <source>
        <strain evidence="3">CBS 122368</strain>
    </source>
</reference>
<evidence type="ECO:0000256" key="1">
    <source>
        <dbReference type="SAM" id="Coils"/>
    </source>
</evidence>
<dbReference type="RefSeq" id="XP_033688515.1">
    <property type="nucleotide sequence ID" value="XM_033820791.1"/>
</dbReference>
<dbReference type="AlphaFoldDB" id="A0A6A6ISN9"/>
<evidence type="ECO:0000313" key="4">
    <source>
        <dbReference type="Proteomes" id="UP000800094"/>
    </source>
</evidence>
<dbReference type="GeneID" id="54574121"/>
<gene>
    <name evidence="3" type="ORF">BU26DRAFT_224379</name>
</gene>
<evidence type="ECO:0000256" key="2">
    <source>
        <dbReference type="SAM" id="MobiDB-lite"/>
    </source>
</evidence>
<dbReference type="EMBL" id="ML987191">
    <property type="protein sequence ID" value="KAF2253511.1"/>
    <property type="molecule type" value="Genomic_DNA"/>
</dbReference>
<sequence>MIRGKIKRYQRQYAHELALSGEVDAVVIWHCPKVPIVPILVPLEERPILEEAHASHYKYMDWDLMHADEKEEGDDTVKVQPGEVRKPKRRDKSIPLPQPERLGGFYARVSLELFGKLRNLSPRWGITVKIVVAPNFMTQEEEKEMEEYHAARREVEMEIDVREAANREKEEMEARIIAEKEHKERRMATYARAIDPEAGVERYRKVNVHITQGALWNSYDQPSTLNDEVAPLPCTCLHRAAGI</sequence>
<proteinExistence type="predicted"/>